<name>A0A9P6IZI3_MORAP</name>
<feature type="compositionally biased region" description="Acidic residues" evidence="1">
    <location>
        <begin position="252"/>
        <end position="264"/>
    </location>
</feature>
<evidence type="ECO:0000259" key="2">
    <source>
        <dbReference type="Pfam" id="PF04194"/>
    </source>
</evidence>
<proteinExistence type="predicted"/>
<protein>
    <recommendedName>
        <fullName evidence="2">Programmed cell death protein 2 C-terminal domain-containing protein</fullName>
    </recommendedName>
</protein>
<dbReference type="OrthoDB" id="443682at2759"/>
<feature type="compositionally biased region" description="Low complexity" evidence="1">
    <location>
        <begin position="1"/>
        <end position="14"/>
    </location>
</feature>
<dbReference type="PANTHER" id="PTHR47524">
    <property type="entry name" value="20S RRNA ACCUMULATION PROTEIN 4"/>
    <property type="match status" value="1"/>
</dbReference>
<feature type="compositionally biased region" description="Polar residues" evidence="1">
    <location>
        <begin position="22"/>
        <end position="33"/>
    </location>
</feature>
<evidence type="ECO:0000313" key="4">
    <source>
        <dbReference type="Proteomes" id="UP000738359"/>
    </source>
</evidence>
<dbReference type="GO" id="GO:0005737">
    <property type="term" value="C:cytoplasm"/>
    <property type="evidence" value="ECO:0007669"/>
    <property type="project" value="InterPro"/>
</dbReference>
<accession>A0A9P6IZI3</accession>
<keyword evidence="4" id="KW-1185">Reference proteome</keyword>
<dbReference type="AlphaFoldDB" id="A0A9P6IZI3"/>
<dbReference type="Proteomes" id="UP000738359">
    <property type="component" value="Unassembled WGS sequence"/>
</dbReference>
<comment type="caution">
    <text evidence="3">The sequence shown here is derived from an EMBL/GenBank/DDBJ whole genome shotgun (WGS) entry which is preliminary data.</text>
</comment>
<gene>
    <name evidence="3" type="ORF">BGZ70_010494</name>
</gene>
<dbReference type="PANTHER" id="PTHR47524:SF1">
    <property type="entry name" value="20S RRNA ACCUMULATION PROTEIN 4"/>
    <property type="match status" value="1"/>
</dbReference>
<reference evidence="3" key="1">
    <citation type="journal article" date="2020" name="Fungal Divers.">
        <title>Resolving the Mortierellaceae phylogeny through synthesis of multi-gene phylogenetics and phylogenomics.</title>
        <authorList>
            <person name="Vandepol N."/>
            <person name="Liber J."/>
            <person name="Desiro A."/>
            <person name="Na H."/>
            <person name="Kennedy M."/>
            <person name="Barry K."/>
            <person name="Grigoriev I.V."/>
            <person name="Miller A.N."/>
            <person name="O'Donnell K."/>
            <person name="Stajich J.E."/>
            <person name="Bonito G."/>
        </authorList>
    </citation>
    <scope>NUCLEOTIDE SEQUENCE</scope>
    <source>
        <strain evidence="3">CK1249</strain>
    </source>
</reference>
<feature type="region of interest" description="Disordered" evidence="1">
    <location>
        <begin position="1"/>
        <end position="76"/>
    </location>
</feature>
<sequence>METKNSGRSSKSSSQLADATLGLQNLQLGSSVPSAKAGKEGSKGGKKSKKSAPAQKKLSPILLGMPDSPMAAQDDTDPYVTKIGGLPLWLEDDRPAPSKYGVCEACGKDMYLLLQAYVPLEKSPYDRVVYVWACNQRLCMRKKGSFRVVRALKLNAEYAQRLEKKSKPAVAPAAKPAIAVPAASPFAAPGAFDMGNALFGGASGGFNNPFASSSTSANPFAPPPGFGAGSQTSTVKSFANVATSGLPKEDEPASESGEEEEAAEEGTSWPEHPPAFSPHYLYITEEILEDSSSVDDEIAQRYSHFLALEEGVNNNDNDEPQGGASWSGEAYEKASLPKGVDKAFKKFTERVQAWPDQCVRYDFPGIPLLFSFSDPTARMLLPSNANQHSKHTTPSAHRIPKCPACKGPRGFEFQLMPNLLSLLDVTSKKYLSEDEKKSLRERKGAQVFDIGMEWGTILVYSCTEDCFGRAAVRKEGDENSSAGVKYFEEVALVQFED</sequence>
<dbReference type="Pfam" id="PF04194">
    <property type="entry name" value="PDCD2_C"/>
    <property type="match status" value="1"/>
</dbReference>
<dbReference type="GO" id="GO:0030490">
    <property type="term" value="P:maturation of SSU-rRNA"/>
    <property type="evidence" value="ECO:0007669"/>
    <property type="project" value="TreeGrafter"/>
</dbReference>
<feature type="domain" description="Programmed cell death protein 2 C-terminal" evidence="2">
    <location>
        <begin position="341"/>
        <end position="494"/>
    </location>
</feature>
<organism evidence="3 4">
    <name type="scientific">Mortierella alpina</name>
    <name type="common">Oleaginous fungus</name>
    <name type="synonym">Mortierella renispora</name>
    <dbReference type="NCBI Taxonomy" id="64518"/>
    <lineage>
        <taxon>Eukaryota</taxon>
        <taxon>Fungi</taxon>
        <taxon>Fungi incertae sedis</taxon>
        <taxon>Mucoromycota</taxon>
        <taxon>Mortierellomycotina</taxon>
        <taxon>Mortierellomycetes</taxon>
        <taxon>Mortierellales</taxon>
        <taxon>Mortierellaceae</taxon>
        <taxon>Mortierella</taxon>
    </lineage>
</organism>
<dbReference type="InterPro" id="IPR007320">
    <property type="entry name" value="PDCD2_C"/>
</dbReference>
<feature type="region of interest" description="Disordered" evidence="1">
    <location>
        <begin position="213"/>
        <end position="232"/>
    </location>
</feature>
<dbReference type="EMBL" id="JAAAHY010000954">
    <property type="protein sequence ID" value="KAF9954669.1"/>
    <property type="molecule type" value="Genomic_DNA"/>
</dbReference>
<feature type="region of interest" description="Disordered" evidence="1">
    <location>
        <begin position="244"/>
        <end position="275"/>
    </location>
</feature>
<evidence type="ECO:0000256" key="1">
    <source>
        <dbReference type="SAM" id="MobiDB-lite"/>
    </source>
</evidence>
<evidence type="ECO:0000313" key="3">
    <source>
        <dbReference type="EMBL" id="KAF9954669.1"/>
    </source>
</evidence>